<evidence type="ECO:0000313" key="1">
    <source>
        <dbReference type="EMBL" id="KCZ79675.1"/>
    </source>
</evidence>
<dbReference type="Proteomes" id="UP000030655">
    <property type="component" value="Unassembled WGS sequence"/>
</dbReference>
<gene>
    <name evidence="1" type="ORF">H312_02937</name>
</gene>
<feature type="non-terminal residue" evidence="1">
    <location>
        <position position="1"/>
    </location>
</feature>
<reference evidence="2" key="1">
    <citation type="submission" date="2013-02" db="EMBL/GenBank/DDBJ databases">
        <authorList>
            <consortium name="The Broad Institute Genome Sequencing Platform"/>
            <person name="Cuomo C."/>
            <person name="Becnel J."/>
            <person name="Sanscrainte N."/>
            <person name="Walker B."/>
            <person name="Young S.K."/>
            <person name="Zeng Q."/>
            <person name="Gargeya S."/>
            <person name="Fitzgerald M."/>
            <person name="Haas B."/>
            <person name="Abouelleil A."/>
            <person name="Alvarado L."/>
            <person name="Arachchi H.M."/>
            <person name="Berlin A.M."/>
            <person name="Chapman S.B."/>
            <person name="Dewar J."/>
            <person name="Goldberg J."/>
            <person name="Griggs A."/>
            <person name="Gujja S."/>
            <person name="Hansen M."/>
            <person name="Howarth C."/>
            <person name="Imamovic A."/>
            <person name="Larimer J."/>
            <person name="McCowan C."/>
            <person name="Murphy C."/>
            <person name="Neiman D."/>
            <person name="Pearson M."/>
            <person name="Priest M."/>
            <person name="Roberts A."/>
            <person name="Saif S."/>
            <person name="Shea T."/>
            <person name="Sisk P."/>
            <person name="Sykes S."/>
            <person name="Wortman J."/>
            <person name="Nusbaum C."/>
            <person name="Birren B."/>
        </authorList>
    </citation>
    <scope>NUCLEOTIDE SEQUENCE [LARGE SCALE GENOMIC DNA]</scope>
    <source>
        <strain evidence="2">PRA339</strain>
    </source>
</reference>
<accession>A0A059EXN6</accession>
<dbReference type="EMBL" id="KK365241">
    <property type="protein sequence ID" value="KCZ79675.1"/>
    <property type="molecule type" value="Genomic_DNA"/>
</dbReference>
<dbReference type="HOGENOM" id="CLU_2256360_0_0_1"/>
<reference evidence="1 2" key="2">
    <citation type="submission" date="2014-03" db="EMBL/GenBank/DDBJ databases">
        <title>The Genome Sequence of Anncaliia algerae insect isolate PRA339.</title>
        <authorList>
            <consortium name="The Broad Institute Genome Sequencing Platform"/>
            <consortium name="The Broad Institute Genome Sequencing Center for Infectious Disease"/>
            <person name="Cuomo C."/>
            <person name="Becnel J."/>
            <person name="Sanscrainte N."/>
            <person name="Walker B."/>
            <person name="Young S.K."/>
            <person name="Zeng Q."/>
            <person name="Gargeya S."/>
            <person name="Fitzgerald M."/>
            <person name="Haas B."/>
            <person name="Abouelleil A."/>
            <person name="Alvarado L."/>
            <person name="Arachchi H.M."/>
            <person name="Berlin A.M."/>
            <person name="Chapman S.B."/>
            <person name="Dewar J."/>
            <person name="Goldberg J."/>
            <person name="Griggs A."/>
            <person name="Gujja S."/>
            <person name="Hansen M."/>
            <person name="Howarth C."/>
            <person name="Imamovic A."/>
            <person name="Larimer J."/>
            <person name="McCowan C."/>
            <person name="Murphy C."/>
            <person name="Neiman D."/>
            <person name="Pearson M."/>
            <person name="Priest M."/>
            <person name="Roberts A."/>
            <person name="Saif S."/>
            <person name="Shea T."/>
            <person name="Sisk P."/>
            <person name="Sykes S."/>
            <person name="Wortman J."/>
            <person name="Nusbaum C."/>
            <person name="Birren B."/>
        </authorList>
    </citation>
    <scope>NUCLEOTIDE SEQUENCE [LARGE SCALE GENOMIC DNA]</scope>
    <source>
        <strain evidence="1 2">PRA339</strain>
    </source>
</reference>
<keyword evidence="2" id="KW-1185">Reference proteome</keyword>
<sequence length="104" mass="12423">FDGSTNNTEGVVEFEFKYNYKFYKEEFNFIKNDEEKNIIIENSLVKQIDSGIRELPMECRINTQGKDLISWSRPIRSQKDKKDFEMLLEKLEKDKILNQIHQNG</sequence>
<dbReference type="VEuPathDB" id="MicrosporidiaDB:H312_02937"/>
<dbReference type="OrthoDB" id="2194586at2759"/>
<dbReference type="AlphaFoldDB" id="A0A059EXN6"/>
<protein>
    <submittedName>
        <fullName evidence="1">Uncharacterized protein</fullName>
    </submittedName>
</protein>
<proteinExistence type="predicted"/>
<organism evidence="1 2">
    <name type="scientific">Anncaliia algerae PRA339</name>
    <dbReference type="NCBI Taxonomy" id="1288291"/>
    <lineage>
        <taxon>Eukaryota</taxon>
        <taxon>Fungi</taxon>
        <taxon>Fungi incertae sedis</taxon>
        <taxon>Microsporidia</taxon>
        <taxon>Tubulinosematoidea</taxon>
        <taxon>Tubulinosematidae</taxon>
        <taxon>Anncaliia</taxon>
    </lineage>
</organism>
<evidence type="ECO:0000313" key="2">
    <source>
        <dbReference type="Proteomes" id="UP000030655"/>
    </source>
</evidence>
<name>A0A059EXN6_9MICR</name>